<dbReference type="CDD" id="cd03064">
    <property type="entry name" value="TRX_Fd_NuoE"/>
    <property type="match status" value="1"/>
</dbReference>
<dbReference type="PROSITE" id="PS01099">
    <property type="entry name" value="COMPLEX1_24K"/>
    <property type="match status" value="1"/>
</dbReference>
<evidence type="ECO:0000256" key="4">
    <source>
        <dbReference type="ARBA" id="ARBA00023004"/>
    </source>
</evidence>
<organism evidence="8 9">
    <name type="scientific">candidate division TA06 bacterium 34_109</name>
    <dbReference type="NCBI Taxonomy" id="1635277"/>
    <lineage>
        <taxon>Bacteria</taxon>
        <taxon>Bacteria division TA06</taxon>
    </lineage>
</organism>
<keyword evidence="3 7" id="KW-0479">Metal-binding</keyword>
<dbReference type="PIRSF" id="PIRSF000216">
    <property type="entry name" value="NADH_DH_24kDa"/>
    <property type="match status" value="1"/>
</dbReference>
<dbReference type="Gene3D" id="1.10.10.1590">
    <property type="entry name" value="NADH-quinone oxidoreductase subunit E"/>
    <property type="match status" value="1"/>
</dbReference>
<accession>A0A101I019</accession>
<comment type="caution">
    <text evidence="8">The sequence shown here is derived from an EMBL/GenBank/DDBJ whole genome shotgun (WGS) entry which is preliminary data.</text>
</comment>
<comment type="cofactor">
    <cofactor evidence="7">
        <name>[2Fe-2S] cluster</name>
        <dbReference type="ChEBI" id="CHEBI:190135"/>
    </cofactor>
    <text evidence="7">Binds 1 [2Fe-2S] cluster.</text>
</comment>
<dbReference type="Gene3D" id="3.40.30.10">
    <property type="entry name" value="Glutaredoxin"/>
    <property type="match status" value="1"/>
</dbReference>
<evidence type="ECO:0000256" key="5">
    <source>
        <dbReference type="ARBA" id="ARBA00023014"/>
    </source>
</evidence>
<keyword evidence="2 7" id="KW-0001">2Fe-2S</keyword>
<feature type="binding site" evidence="7">
    <location>
        <position position="123"/>
    </location>
    <ligand>
        <name>[2Fe-2S] cluster</name>
        <dbReference type="ChEBI" id="CHEBI:190135"/>
    </ligand>
</feature>
<evidence type="ECO:0000313" key="8">
    <source>
        <dbReference type="EMBL" id="KUK86541.1"/>
    </source>
</evidence>
<sequence length="164" mass="18756">MKLKKEELLEQLKEEIKKHPKGQKDLIEVLHKTQELFGYIPQEAISLISKELGVYRSVIYGVITFYHFFTLQPPSKYNVKVCLGTACYVKGADKILNTLKRELNVELEQTTEDGLFKIQGARCLGACGLAPVMMVDEEVYGKLTEDKVIQIINEYREKASEEVK</sequence>
<evidence type="ECO:0000256" key="3">
    <source>
        <dbReference type="ARBA" id="ARBA00022723"/>
    </source>
</evidence>
<feature type="binding site" evidence="7">
    <location>
        <position position="87"/>
    </location>
    <ligand>
        <name>[2Fe-2S] cluster</name>
        <dbReference type="ChEBI" id="CHEBI:190135"/>
    </ligand>
</feature>
<dbReference type="GO" id="GO:0046872">
    <property type="term" value="F:metal ion binding"/>
    <property type="evidence" value="ECO:0007669"/>
    <property type="project" value="UniProtKB-KW"/>
</dbReference>
<dbReference type="PANTHER" id="PTHR43342:SF2">
    <property type="entry name" value="POTENTIAL NAD-REDUCING HYDROGENASE SUBUNIT"/>
    <property type="match status" value="1"/>
</dbReference>
<name>A0A101I019_UNCT6</name>
<dbReference type="GO" id="GO:0016491">
    <property type="term" value="F:oxidoreductase activity"/>
    <property type="evidence" value="ECO:0007669"/>
    <property type="project" value="InterPro"/>
</dbReference>
<dbReference type="Pfam" id="PF01257">
    <property type="entry name" value="2Fe-2S_thioredx"/>
    <property type="match status" value="1"/>
</dbReference>
<feature type="binding site" evidence="7">
    <location>
        <position position="82"/>
    </location>
    <ligand>
        <name>[2Fe-2S] cluster</name>
        <dbReference type="ChEBI" id="CHEBI:190135"/>
    </ligand>
</feature>
<reference evidence="9" key="1">
    <citation type="journal article" date="2015" name="MBio">
        <title>Genome-Resolved Metagenomic Analysis Reveals Roles for Candidate Phyla and Other Microbial Community Members in Biogeochemical Transformations in Oil Reservoirs.</title>
        <authorList>
            <person name="Hu P."/>
            <person name="Tom L."/>
            <person name="Singh A."/>
            <person name="Thomas B.C."/>
            <person name="Baker B.J."/>
            <person name="Piceno Y.M."/>
            <person name="Andersen G.L."/>
            <person name="Banfield J.F."/>
        </authorList>
    </citation>
    <scope>NUCLEOTIDE SEQUENCE [LARGE SCALE GENOMIC DNA]</scope>
</reference>
<gene>
    <name evidence="8" type="ORF">XE03_1417</name>
</gene>
<dbReference type="AlphaFoldDB" id="A0A101I019"/>
<evidence type="ECO:0000256" key="7">
    <source>
        <dbReference type="PIRSR" id="PIRSR000216-1"/>
    </source>
</evidence>
<comment type="similarity">
    <text evidence="1">Belongs to the complex I 24 kDa subunit family.</text>
</comment>
<evidence type="ECO:0000256" key="6">
    <source>
        <dbReference type="ARBA" id="ARBA00034078"/>
    </source>
</evidence>
<dbReference type="PANTHER" id="PTHR43342">
    <property type="entry name" value="NADH-QUINONE OXIDOREDUCTASE, E SUBUNIT"/>
    <property type="match status" value="1"/>
</dbReference>
<keyword evidence="4 7" id="KW-0408">Iron</keyword>
<dbReference type="InterPro" id="IPR036249">
    <property type="entry name" value="Thioredoxin-like_sf"/>
</dbReference>
<dbReference type="SUPFAM" id="SSF52833">
    <property type="entry name" value="Thioredoxin-like"/>
    <property type="match status" value="1"/>
</dbReference>
<proteinExistence type="inferred from homology"/>
<feature type="binding site" evidence="7">
    <location>
        <position position="127"/>
    </location>
    <ligand>
        <name>[2Fe-2S] cluster</name>
        <dbReference type="ChEBI" id="CHEBI:190135"/>
    </ligand>
</feature>
<evidence type="ECO:0000256" key="2">
    <source>
        <dbReference type="ARBA" id="ARBA00022714"/>
    </source>
</evidence>
<dbReference type="EMBL" id="LGGX01000016">
    <property type="protein sequence ID" value="KUK86541.1"/>
    <property type="molecule type" value="Genomic_DNA"/>
</dbReference>
<dbReference type="InterPro" id="IPR002023">
    <property type="entry name" value="NuoE-like"/>
</dbReference>
<evidence type="ECO:0000256" key="1">
    <source>
        <dbReference type="ARBA" id="ARBA00010643"/>
    </source>
</evidence>
<evidence type="ECO:0000313" key="9">
    <source>
        <dbReference type="Proteomes" id="UP000053467"/>
    </source>
</evidence>
<dbReference type="GO" id="GO:0051537">
    <property type="term" value="F:2 iron, 2 sulfur cluster binding"/>
    <property type="evidence" value="ECO:0007669"/>
    <property type="project" value="UniProtKB-KW"/>
</dbReference>
<protein>
    <submittedName>
        <fullName evidence="8">NADP-reducing hydrogenase, subunit A</fullName>
    </submittedName>
</protein>
<dbReference type="InterPro" id="IPR041921">
    <property type="entry name" value="NuoE_N"/>
</dbReference>
<keyword evidence="5 7" id="KW-0411">Iron-sulfur</keyword>
<dbReference type="InterPro" id="IPR028431">
    <property type="entry name" value="NADP_DH_HndA-like"/>
</dbReference>
<dbReference type="InterPro" id="IPR042128">
    <property type="entry name" value="NuoE_dom"/>
</dbReference>
<dbReference type="Proteomes" id="UP000053467">
    <property type="component" value="Unassembled WGS sequence"/>
</dbReference>
<comment type="cofactor">
    <cofactor evidence="6">
        <name>[2Fe-2S] cluster</name>
        <dbReference type="ChEBI" id="CHEBI:190135"/>
    </cofactor>
</comment>